<name>A0A1H6M2B1_9RHOB</name>
<proteinExistence type="predicted"/>
<dbReference type="Pfam" id="PF10984">
    <property type="entry name" value="DUF2794"/>
    <property type="match status" value="1"/>
</dbReference>
<gene>
    <name evidence="1" type="ORF">SAMN04488075_1849</name>
</gene>
<organism evidence="1 2">
    <name type="scientific">Paracoccus alkenifer</name>
    <dbReference type="NCBI Taxonomy" id="65735"/>
    <lineage>
        <taxon>Bacteria</taxon>
        <taxon>Pseudomonadati</taxon>
        <taxon>Pseudomonadota</taxon>
        <taxon>Alphaproteobacteria</taxon>
        <taxon>Rhodobacterales</taxon>
        <taxon>Paracoccaceae</taxon>
        <taxon>Paracoccus</taxon>
    </lineage>
</organism>
<evidence type="ECO:0000313" key="2">
    <source>
        <dbReference type="Proteomes" id="UP000199125"/>
    </source>
</evidence>
<dbReference type="InterPro" id="IPR021252">
    <property type="entry name" value="DUF2794"/>
</dbReference>
<protein>
    <recommendedName>
        <fullName evidence="3">DUF2794 domain-containing protein</fullName>
    </recommendedName>
</protein>
<evidence type="ECO:0000313" key="1">
    <source>
        <dbReference type="EMBL" id="SEH95341.1"/>
    </source>
</evidence>
<keyword evidence="2" id="KW-1185">Reference proteome</keyword>
<dbReference type="AlphaFoldDB" id="A0A1H6M2B1"/>
<sequence>MRSVARVGFFLGKIPPGGRAQRGGGGAPRTVFQVDRALLWCHVESMTIQPLPNSPPVSDVVAFDRRELAVILSLYGRMVAAGEWRDYGMSFLRDSAVFSVFRRAAEHPLYRIEKRPRLRNAQGMYAVVAMDGQILRRGHDLPTVLRVFERKLIRPV</sequence>
<reference evidence="2" key="1">
    <citation type="submission" date="2016-10" db="EMBL/GenBank/DDBJ databases">
        <authorList>
            <person name="Varghese N."/>
            <person name="Submissions S."/>
        </authorList>
    </citation>
    <scope>NUCLEOTIDE SEQUENCE [LARGE SCALE GENOMIC DNA]</scope>
    <source>
        <strain evidence="2">DSM 11593</strain>
    </source>
</reference>
<dbReference type="STRING" id="65735.SAMN04488075_1849"/>
<dbReference type="EMBL" id="FNXG01000003">
    <property type="protein sequence ID" value="SEH95341.1"/>
    <property type="molecule type" value="Genomic_DNA"/>
</dbReference>
<accession>A0A1H6M2B1</accession>
<evidence type="ECO:0008006" key="3">
    <source>
        <dbReference type="Google" id="ProtNLM"/>
    </source>
</evidence>
<dbReference type="Proteomes" id="UP000199125">
    <property type="component" value="Unassembled WGS sequence"/>
</dbReference>